<organism evidence="1">
    <name type="scientific">Ananas comosus var. bracteatus</name>
    <name type="common">red pineapple</name>
    <dbReference type="NCBI Taxonomy" id="296719"/>
    <lineage>
        <taxon>Eukaryota</taxon>
        <taxon>Viridiplantae</taxon>
        <taxon>Streptophyta</taxon>
        <taxon>Embryophyta</taxon>
        <taxon>Tracheophyta</taxon>
        <taxon>Spermatophyta</taxon>
        <taxon>Magnoliopsida</taxon>
        <taxon>Liliopsida</taxon>
        <taxon>Poales</taxon>
        <taxon>Bromeliaceae</taxon>
        <taxon>Bromelioideae</taxon>
        <taxon>Ananas</taxon>
    </lineage>
</organism>
<dbReference type="AlphaFoldDB" id="A0A6V7NIZ0"/>
<protein>
    <submittedName>
        <fullName evidence="1">Uncharacterized protein</fullName>
    </submittedName>
</protein>
<name>A0A6V7NIZ0_ANACO</name>
<reference evidence="1" key="1">
    <citation type="submission" date="2020-07" db="EMBL/GenBank/DDBJ databases">
        <authorList>
            <person name="Lin J."/>
        </authorList>
    </citation>
    <scope>NUCLEOTIDE SEQUENCE</scope>
</reference>
<accession>A0A6V7NIZ0</accession>
<sequence length="187" mass="20889">MEGSRATALLREVAEAVETSEKRVFETVIKVVQPAMFKNPREIQRAVAKQLNLPPSVTAPLDAEDEDDDFKGKEFSSRYLLWQVADEIYQAVRDRSVLLVLCNNLADAELTQPKQWPVSIIRRGSPNAVLWTSGMNISREAAPANADLILRIEPPDEEAAVYLVYKEAVEIARYIDESSGGSLQTTR</sequence>
<gene>
    <name evidence="1" type="ORF">CB5_LOCUS1467</name>
</gene>
<evidence type="ECO:0000313" key="1">
    <source>
        <dbReference type="EMBL" id="CAD1818256.1"/>
    </source>
</evidence>
<proteinExistence type="predicted"/>
<dbReference type="EMBL" id="LR862138">
    <property type="protein sequence ID" value="CAD1818256.1"/>
    <property type="molecule type" value="Genomic_DNA"/>
</dbReference>